<evidence type="ECO:0000256" key="1">
    <source>
        <dbReference type="SAM" id="MobiDB-lite"/>
    </source>
</evidence>
<accession>A0A9N9Q557</accession>
<dbReference type="OrthoDB" id="10496981at2759"/>
<name>A0A9N9Q557_9HELO</name>
<gene>
    <name evidence="3" type="ORF">HYALB_00008931</name>
</gene>
<keyword evidence="2" id="KW-0812">Transmembrane</keyword>
<feature type="transmembrane region" description="Helical" evidence="2">
    <location>
        <begin position="100"/>
        <end position="120"/>
    </location>
</feature>
<sequence length="375" mass="41634">MSPPPPLPSPPLPHPPTSTLTYLRTQHDVPPKSLLQTRRELTKSALSSKTHTSLEKTRLKHEKNLAEARREEALRPRLVARSRDGVGSWHGRMGMGRGRYMAFLVFQSGFAGMLVLATMMEGRRGRYPGPKAKVMMGQRVLFELVLSILIMVSGLLWGAILCLLSIRGGKTGKDWLGLREVSSLDQIQDEKLGKRDLEAGLAVVGGRYGYGYEEKKRVKIIKICVRDTHRLDHNPPNTLTANKSNLTKKKTTAEKLKISPTSTSHPRSRTNRSITHPSPPTPKVSITPSLLPDPAQKEEFIIPPPPPTASRSRASTQPKTWVYTRDIPLDTLTPEGTVTERRQKTLSLQLGDVSVIDGEREEGDEVFVVGGEDDE</sequence>
<feature type="compositionally biased region" description="Polar residues" evidence="1">
    <location>
        <begin position="235"/>
        <end position="245"/>
    </location>
</feature>
<feature type="compositionally biased region" description="Pro residues" evidence="1">
    <location>
        <begin position="1"/>
        <end position="16"/>
    </location>
</feature>
<feature type="region of interest" description="Disordered" evidence="1">
    <location>
        <begin position="231"/>
        <end position="318"/>
    </location>
</feature>
<proteinExistence type="predicted"/>
<evidence type="ECO:0000313" key="4">
    <source>
        <dbReference type="Proteomes" id="UP000701801"/>
    </source>
</evidence>
<feature type="region of interest" description="Disordered" evidence="1">
    <location>
        <begin position="1"/>
        <end position="22"/>
    </location>
</feature>
<keyword evidence="2" id="KW-0472">Membrane</keyword>
<organism evidence="3 4">
    <name type="scientific">Hymenoscyphus albidus</name>
    <dbReference type="NCBI Taxonomy" id="595503"/>
    <lineage>
        <taxon>Eukaryota</taxon>
        <taxon>Fungi</taxon>
        <taxon>Dikarya</taxon>
        <taxon>Ascomycota</taxon>
        <taxon>Pezizomycotina</taxon>
        <taxon>Leotiomycetes</taxon>
        <taxon>Helotiales</taxon>
        <taxon>Helotiaceae</taxon>
        <taxon>Hymenoscyphus</taxon>
    </lineage>
</organism>
<protein>
    <submittedName>
        <fullName evidence="3">Uncharacterized protein</fullName>
    </submittedName>
</protein>
<reference evidence="3" key="1">
    <citation type="submission" date="2021-07" db="EMBL/GenBank/DDBJ databases">
        <authorList>
            <person name="Durling M."/>
        </authorList>
    </citation>
    <scope>NUCLEOTIDE SEQUENCE</scope>
</reference>
<evidence type="ECO:0000313" key="3">
    <source>
        <dbReference type="EMBL" id="CAG8975092.1"/>
    </source>
</evidence>
<keyword evidence="2" id="KW-1133">Transmembrane helix</keyword>
<dbReference type="EMBL" id="CAJVRM010000126">
    <property type="protein sequence ID" value="CAG8975092.1"/>
    <property type="molecule type" value="Genomic_DNA"/>
</dbReference>
<keyword evidence="4" id="KW-1185">Reference proteome</keyword>
<dbReference type="AlphaFoldDB" id="A0A9N9Q557"/>
<feature type="transmembrane region" description="Helical" evidence="2">
    <location>
        <begin position="140"/>
        <end position="166"/>
    </location>
</feature>
<dbReference type="Proteomes" id="UP000701801">
    <property type="component" value="Unassembled WGS sequence"/>
</dbReference>
<evidence type="ECO:0000256" key="2">
    <source>
        <dbReference type="SAM" id="Phobius"/>
    </source>
</evidence>
<comment type="caution">
    <text evidence="3">The sequence shown here is derived from an EMBL/GenBank/DDBJ whole genome shotgun (WGS) entry which is preliminary data.</text>
</comment>